<accession>A0A8J6N2M9</accession>
<dbReference type="InterPro" id="IPR000073">
    <property type="entry name" value="AB_hydrolase_1"/>
</dbReference>
<gene>
    <name evidence="2" type="primary">pcaD</name>
    <name evidence="2" type="ORF">H8E19_12940</name>
</gene>
<proteinExistence type="predicted"/>
<organism evidence="2 3">
    <name type="scientific">Candidatus Desulfacyla euxinica</name>
    <dbReference type="NCBI Taxonomy" id="2841693"/>
    <lineage>
        <taxon>Bacteria</taxon>
        <taxon>Deltaproteobacteria</taxon>
        <taxon>Candidatus Desulfacyla</taxon>
    </lineage>
</organism>
<dbReference type="GO" id="GO:0047570">
    <property type="term" value="F:3-oxoadipate enol-lactonase activity"/>
    <property type="evidence" value="ECO:0007669"/>
    <property type="project" value="UniProtKB-EC"/>
</dbReference>
<feature type="domain" description="AB hydrolase-1" evidence="1">
    <location>
        <begin position="22"/>
        <end position="246"/>
    </location>
</feature>
<dbReference type="EC" id="3.1.1.24" evidence="2"/>
<dbReference type="InterPro" id="IPR026968">
    <property type="entry name" value="PcaD/CatD"/>
</dbReference>
<evidence type="ECO:0000313" key="2">
    <source>
        <dbReference type="EMBL" id="MBC8178304.1"/>
    </source>
</evidence>
<dbReference type="InterPro" id="IPR050471">
    <property type="entry name" value="AB_hydrolase"/>
</dbReference>
<dbReference type="GO" id="GO:0042952">
    <property type="term" value="P:beta-ketoadipate pathway"/>
    <property type="evidence" value="ECO:0007669"/>
    <property type="project" value="InterPro"/>
</dbReference>
<dbReference type="Gene3D" id="3.40.50.1820">
    <property type="entry name" value="alpha/beta hydrolase"/>
    <property type="match status" value="1"/>
</dbReference>
<dbReference type="SUPFAM" id="SSF53474">
    <property type="entry name" value="alpha/beta-Hydrolases"/>
    <property type="match status" value="1"/>
</dbReference>
<protein>
    <submittedName>
        <fullName evidence="2">3-oxoadipate enol-lactonase</fullName>
        <ecNumber evidence="2">3.1.1.24</ecNumber>
    </submittedName>
</protein>
<comment type="caution">
    <text evidence="2">The sequence shown here is derived from an EMBL/GenBank/DDBJ whole genome shotgun (WGS) entry which is preliminary data.</text>
</comment>
<dbReference type="PANTHER" id="PTHR43433:SF5">
    <property type="entry name" value="AB HYDROLASE-1 DOMAIN-CONTAINING PROTEIN"/>
    <property type="match status" value="1"/>
</dbReference>
<dbReference type="EMBL" id="JACNJD010000271">
    <property type="protein sequence ID" value="MBC8178304.1"/>
    <property type="molecule type" value="Genomic_DNA"/>
</dbReference>
<evidence type="ECO:0000313" key="3">
    <source>
        <dbReference type="Proteomes" id="UP000650524"/>
    </source>
</evidence>
<dbReference type="InterPro" id="IPR029058">
    <property type="entry name" value="AB_hydrolase_fold"/>
</dbReference>
<dbReference type="PANTHER" id="PTHR43433">
    <property type="entry name" value="HYDROLASE, ALPHA/BETA FOLD FAMILY PROTEIN"/>
    <property type="match status" value="1"/>
</dbReference>
<dbReference type="NCBIfam" id="TIGR02427">
    <property type="entry name" value="protocat_pcaD"/>
    <property type="match status" value="1"/>
</dbReference>
<sequence>MKIKANGIHMNYELSGKENASVVVLSHSLASSLGMWHPQIGILSQHYRVLSYDTRGHGGTDAPAPPYTLAQLGEDAMALLDALDMDVVHWVGLSMGGMIGQQIVLNHPGRFRSLSLCDTAAVLPKEADPVWQERIDLARSEGMTALVKSTLERWFTPAYIARNPPMVDVIRRHLLATPVDGYAGCSEAIRGLDYLDRLSEIKAPTLIMVGEDDPGTPVDASRAMHDRIPQSKLVVLPSAAHLSNIEQTKGFNRALMAFLAEASPAIP</sequence>
<dbReference type="Pfam" id="PF00561">
    <property type="entry name" value="Abhydrolase_1"/>
    <property type="match status" value="1"/>
</dbReference>
<dbReference type="Proteomes" id="UP000650524">
    <property type="component" value="Unassembled WGS sequence"/>
</dbReference>
<evidence type="ECO:0000259" key="1">
    <source>
        <dbReference type="Pfam" id="PF00561"/>
    </source>
</evidence>
<keyword evidence="2" id="KW-0378">Hydrolase</keyword>
<reference evidence="2 3" key="1">
    <citation type="submission" date="2020-08" db="EMBL/GenBank/DDBJ databases">
        <title>Bridging the membrane lipid divide: bacteria of the FCB group superphylum have the potential to synthesize archaeal ether lipids.</title>
        <authorList>
            <person name="Villanueva L."/>
            <person name="Von Meijenfeldt F.A.B."/>
            <person name="Westbye A.B."/>
            <person name="Yadav S."/>
            <person name="Hopmans E.C."/>
            <person name="Dutilh B.E."/>
            <person name="Sinninghe Damste J.S."/>
        </authorList>
    </citation>
    <scope>NUCLEOTIDE SEQUENCE [LARGE SCALE GENOMIC DNA]</scope>
    <source>
        <strain evidence="2">NIOZ-UU27</strain>
    </source>
</reference>
<dbReference type="AlphaFoldDB" id="A0A8J6N2M9"/>
<name>A0A8J6N2M9_9DELT</name>
<dbReference type="PRINTS" id="PR00111">
    <property type="entry name" value="ABHYDROLASE"/>
</dbReference>